<dbReference type="EMBL" id="MG736918">
    <property type="protein sequence ID" value="AUV57238.1"/>
    <property type="molecule type" value="Genomic_DNA"/>
</dbReference>
<proteinExistence type="predicted"/>
<reference evidence="1 2" key="1">
    <citation type="submission" date="2017-12" db="EMBL/GenBank/DDBJ databases">
        <title>Complete Genome Sequences of Erwinia amylovora Phages vB_EamP-S2 and vB_EamM-Bue1.</title>
        <authorList>
            <person name="Knecht L.E."/>
            <person name="Born Y."/>
            <person name="Pothier J.F."/>
            <person name="Loessner M.J."/>
            <person name="Fieseler L."/>
        </authorList>
    </citation>
    <scope>NUCLEOTIDE SEQUENCE [LARGE SCALE GENOMIC DNA]</scope>
</reference>
<accession>A0A2K9V517</accession>
<dbReference type="GeneID" id="54988066"/>
<dbReference type="Proteomes" id="UP000241070">
    <property type="component" value="Segment"/>
</dbReference>
<dbReference type="GO" id="GO:0098015">
    <property type="term" value="C:virus tail"/>
    <property type="evidence" value="ECO:0007669"/>
    <property type="project" value="UniProtKB-KW"/>
</dbReference>
<evidence type="ECO:0000313" key="2">
    <source>
        <dbReference type="Proteomes" id="UP000241070"/>
    </source>
</evidence>
<organism evidence="1 2">
    <name type="scientific">Erwinia phage vB_EamP-S2</name>
    <dbReference type="NCBI Taxonomy" id="2070198"/>
    <lineage>
        <taxon>Viruses</taxon>
        <taxon>Duplodnaviria</taxon>
        <taxon>Heunggongvirae</taxon>
        <taxon>Uroviricota</taxon>
        <taxon>Caudoviricetes</taxon>
        <taxon>Autographivirales</taxon>
        <taxon>Autosignataviridae</taxon>
        <taxon>Molineuxvirinae</taxon>
        <taxon>Eracentumvirus</taxon>
        <taxon>Eracentumvirus S2</taxon>
    </lineage>
</organism>
<protein>
    <submittedName>
        <fullName evidence="1">Tail fiber protein</fullName>
    </submittedName>
</protein>
<evidence type="ECO:0000313" key="1">
    <source>
        <dbReference type="EMBL" id="AUV57238.1"/>
    </source>
</evidence>
<sequence>MSYTYQAHTTSASVTTYSFSLAGSDPGYIAVSDISVEVRISGDTEWSTLDTSRWNLTGTNQITLVNAIPAPADGANNLRIRRIVAKDKPYASFIRGSMLDMLNLDRSLIQLVEMVQEILDGFFPEGFYFQQNMNMNGHKFYNLGPGVNDGDSVNMGQLNKVNSDLGNRITQVDNKHTTWNNDQDNQIASLQAGIASNGTAAYVPYRYVAVGGETVISPPYIFRTARVDRNGVMQHEVNGAYTISGNKITLASPLRTGDVVRCEIGTGWNPNSSNLAGPTEDRPVNPNVGYMYFDTTLNKTVWYTGTGNTWVDANGVSV</sequence>
<dbReference type="RefSeq" id="YP_009797649.1">
    <property type="nucleotide sequence ID" value="NC_047917.1"/>
</dbReference>
<keyword evidence="2" id="KW-1185">Reference proteome</keyword>
<dbReference type="KEGG" id="vg:54988066"/>
<name>A0A2K9V517_9CAUD</name>